<sequence length="116" mass="12908">MSETRRSLPMPPEPYALRAETRALLEERPEDGMKTINDARFVAETLWEEWGDGLEEAGMPYDTFLTIARGYAGELRLWVVGERIWEHCAAGLAGRVTRRLPDAGCGKQLASAGASR</sequence>
<protein>
    <submittedName>
        <fullName evidence="1">Uncharacterized protein</fullName>
    </submittedName>
</protein>
<name>A0A6G8PWP6_9ACTN</name>
<reference evidence="1 2" key="1">
    <citation type="submission" date="2019-10" db="EMBL/GenBank/DDBJ databases">
        <title>Rubrobacter sp nov SCSIO 52915 isolated from a deep-sea sediment in the South China Sea.</title>
        <authorList>
            <person name="Chen R.W."/>
        </authorList>
    </citation>
    <scope>NUCLEOTIDE SEQUENCE [LARGE SCALE GENOMIC DNA]</scope>
    <source>
        <strain evidence="1 2">SCSIO 52915</strain>
    </source>
</reference>
<dbReference type="EMBL" id="CP045121">
    <property type="protein sequence ID" value="QIN78622.1"/>
    <property type="molecule type" value="Genomic_DNA"/>
</dbReference>
<dbReference type="AlphaFoldDB" id="A0A6G8PWP6"/>
<organism evidence="1 2">
    <name type="scientific">Rubrobacter marinus</name>
    <dbReference type="NCBI Taxonomy" id="2653852"/>
    <lineage>
        <taxon>Bacteria</taxon>
        <taxon>Bacillati</taxon>
        <taxon>Actinomycetota</taxon>
        <taxon>Rubrobacteria</taxon>
        <taxon>Rubrobacterales</taxon>
        <taxon>Rubrobacteraceae</taxon>
        <taxon>Rubrobacter</taxon>
    </lineage>
</organism>
<dbReference type="Proteomes" id="UP000502706">
    <property type="component" value="Chromosome"/>
</dbReference>
<accession>A0A6G8PWP6</accession>
<gene>
    <name evidence="1" type="ORF">GBA65_08920</name>
</gene>
<evidence type="ECO:0000313" key="2">
    <source>
        <dbReference type="Proteomes" id="UP000502706"/>
    </source>
</evidence>
<evidence type="ECO:0000313" key="1">
    <source>
        <dbReference type="EMBL" id="QIN78622.1"/>
    </source>
</evidence>
<dbReference type="RefSeq" id="WP_166396299.1">
    <property type="nucleotide sequence ID" value="NZ_CP045121.1"/>
</dbReference>
<dbReference type="KEGG" id="rmar:GBA65_08920"/>
<keyword evidence="2" id="KW-1185">Reference proteome</keyword>
<proteinExistence type="predicted"/>